<feature type="domain" description="HTH tetR-type" evidence="3">
    <location>
        <begin position="9"/>
        <end position="69"/>
    </location>
</feature>
<dbReference type="PRINTS" id="PR00455">
    <property type="entry name" value="HTHTETR"/>
</dbReference>
<dbReference type="InterPro" id="IPR050109">
    <property type="entry name" value="HTH-type_TetR-like_transc_reg"/>
</dbReference>
<dbReference type="InterPro" id="IPR001647">
    <property type="entry name" value="HTH_TetR"/>
</dbReference>
<dbReference type="SUPFAM" id="SSF46689">
    <property type="entry name" value="Homeodomain-like"/>
    <property type="match status" value="1"/>
</dbReference>
<gene>
    <name evidence="4" type="ORF">L2737_08650</name>
</gene>
<evidence type="ECO:0000259" key="3">
    <source>
        <dbReference type="PROSITE" id="PS50977"/>
    </source>
</evidence>
<proteinExistence type="predicted"/>
<keyword evidence="5" id="KW-1185">Reference proteome</keyword>
<accession>A0ABT0KNG3</accession>
<name>A0ABT0KNG3_9GAMM</name>
<dbReference type="PANTHER" id="PTHR30328">
    <property type="entry name" value="TRANSCRIPTIONAL REPRESSOR"/>
    <property type="match status" value="1"/>
</dbReference>
<evidence type="ECO:0000313" key="4">
    <source>
        <dbReference type="EMBL" id="MCL1045393.1"/>
    </source>
</evidence>
<keyword evidence="1 2" id="KW-0238">DNA-binding</keyword>
<dbReference type="Proteomes" id="UP001202134">
    <property type="component" value="Unassembled WGS sequence"/>
</dbReference>
<dbReference type="InterPro" id="IPR039536">
    <property type="entry name" value="TetR_C_Proteobacteria"/>
</dbReference>
<evidence type="ECO:0000313" key="5">
    <source>
        <dbReference type="Proteomes" id="UP001202134"/>
    </source>
</evidence>
<evidence type="ECO:0000256" key="1">
    <source>
        <dbReference type="ARBA" id="ARBA00023125"/>
    </source>
</evidence>
<dbReference type="PROSITE" id="PS50977">
    <property type="entry name" value="HTH_TETR_2"/>
    <property type="match status" value="1"/>
</dbReference>
<organism evidence="4 5">
    <name type="scientific">Shewanella electrodiphila</name>
    <dbReference type="NCBI Taxonomy" id="934143"/>
    <lineage>
        <taxon>Bacteria</taxon>
        <taxon>Pseudomonadati</taxon>
        <taxon>Pseudomonadota</taxon>
        <taxon>Gammaproteobacteria</taxon>
        <taxon>Alteromonadales</taxon>
        <taxon>Shewanellaceae</taxon>
        <taxon>Shewanella</taxon>
    </lineage>
</organism>
<comment type="caution">
    <text evidence="4">The sequence shown here is derived from an EMBL/GenBank/DDBJ whole genome shotgun (WGS) entry which is preliminary data.</text>
</comment>
<evidence type="ECO:0000256" key="2">
    <source>
        <dbReference type="PROSITE-ProRule" id="PRU00335"/>
    </source>
</evidence>
<dbReference type="RefSeq" id="WP_248955471.1">
    <property type="nucleotide sequence ID" value="NZ_JAKIKU010000004.1"/>
</dbReference>
<dbReference type="Pfam" id="PF14246">
    <property type="entry name" value="TetR_C_7"/>
    <property type="match status" value="1"/>
</dbReference>
<dbReference type="PANTHER" id="PTHR30328:SF54">
    <property type="entry name" value="HTH-TYPE TRANSCRIPTIONAL REPRESSOR SCO4008"/>
    <property type="match status" value="1"/>
</dbReference>
<dbReference type="InterPro" id="IPR009057">
    <property type="entry name" value="Homeodomain-like_sf"/>
</dbReference>
<protein>
    <submittedName>
        <fullName evidence="4">TetR/AcrR family transcriptional regulator</fullName>
    </submittedName>
</protein>
<dbReference type="Pfam" id="PF00440">
    <property type="entry name" value="TetR_N"/>
    <property type="match status" value="1"/>
</dbReference>
<sequence>MSKIEQNKQKKRLAILRAAQEQFLTAGYGLANMDCIASEAQMTKQTVYRYYASKEVLFKATLEHMGSQFDDKATQYLSLDDNHAALLGFAIEYISFHLSDEHIATFRLLVAESGNSPEIITSFFSVGPDDVQRVLIEFFQQRFNVTDIETTVELWLGMLLNHRNKVLMGMIAPTLSEIEHYAEAATAFLLRAVE</sequence>
<dbReference type="EMBL" id="JAKIKU010000004">
    <property type="protein sequence ID" value="MCL1045393.1"/>
    <property type="molecule type" value="Genomic_DNA"/>
</dbReference>
<feature type="DNA-binding region" description="H-T-H motif" evidence="2">
    <location>
        <begin position="32"/>
        <end position="51"/>
    </location>
</feature>
<reference evidence="4 5" key="1">
    <citation type="submission" date="2022-01" db="EMBL/GenBank/DDBJ databases">
        <title>Whole genome-based taxonomy of the Shewanellaceae.</title>
        <authorList>
            <person name="Martin-Rodriguez A.J."/>
        </authorList>
    </citation>
    <scope>NUCLEOTIDE SEQUENCE [LARGE SCALE GENOMIC DNA]</scope>
    <source>
        <strain evidence="4 5">DSM 24955</strain>
    </source>
</reference>
<dbReference type="Gene3D" id="1.10.357.10">
    <property type="entry name" value="Tetracycline Repressor, domain 2"/>
    <property type="match status" value="1"/>
</dbReference>